<dbReference type="RefSeq" id="WP_135995766.1">
    <property type="nucleotide sequence ID" value="NZ_CP071057.1"/>
</dbReference>
<dbReference type="PROSITE" id="PS00380">
    <property type="entry name" value="RHODANESE_1"/>
    <property type="match status" value="1"/>
</dbReference>
<dbReference type="Proteomes" id="UP000308054">
    <property type="component" value="Unassembled WGS sequence"/>
</dbReference>
<dbReference type="CDD" id="cd01520">
    <property type="entry name" value="RHOD_YbbB"/>
    <property type="match status" value="1"/>
</dbReference>
<dbReference type="NCBIfam" id="NF008750">
    <property type="entry name" value="PRK11784.1-2"/>
    <property type="match status" value="1"/>
</dbReference>
<dbReference type="PANTHER" id="PTHR30401:SF0">
    <property type="entry name" value="TRNA 2-SELENOURIDINE SYNTHASE"/>
    <property type="match status" value="1"/>
</dbReference>
<reference evidence="3 4" key="1">
    <citation type="journal article" date="2017" name="Int. J. Syst. Evol. Microbiol.">
        <title>Marinicauda algicola sp. nov., isolated from a marine red alga Rhodosorus marinus.</title>
        <authorList>
            <person name="Jeong S.E."/>
            <person name="Jeon S.H."/>
            <person name="Chun B.H."/>
            <person name="Kim D.W."/>
            <person name="Jeon C.O."/>
        </authorList>
    </citation>
    <scope>NUCLEOTIDE SEQUENCE [LARGE SCALE GENOMIC DNA]</scope>
    <source>
        <strain evidence="3 4">JCM 31718</strain>
    </source>
</reference>
<dbReference type="SUPFAM" id="SSF52821">
    <property type="entry name" value="Rhodanese/Cell cycle control phosphatase"/>
    <property type="match status" value="1"/>
</dbReference>
<protein>
    <submittedName>
        <fullName evidence="3">tRNA 2-selenouridine(34) synthase MnmH</fullName>
    </submittedName>
</protein>
<organism evidence="3 4">
    <name type="scientific">Marinicauda algicola</name>
    <dbReference type="NCBI Taxonomy" id="2029849"/>
    <lineage>
        <taxon>Bacteria</taxon>
        <taxon>Pseudomonadati</taxon>
        <taxon>Pseudomonadota</taxon>
        <taxon>Alphaproteobacteria</taxon>
        <taxon>Maricaulales</taxon>
        <taxon>Maricaulaceae</taxon>
        <taxon>Marinicauda</taxon>
    </lineage>
</organism>
<sequence length="357" mass="38826">MRDPVDQFDKSVLGRFDDIIDVRSPAEFEEDHVPGAVNLPVLDDEERARVGTIYKQVSRFEARRLGAALVAKNIAGHLETALADKPAGYSPLIYCWRGGQRSGSMALIMTQVGWPATTLKGGYKTYRAHVQHALYEGMELPPVILLDGNTGTGKTALLPLLEERGVQALDLEAIACHRGSIFGGLGLDAQPSQKGFESRLWHALSRLDTARPVVIEAESSKVGLRSVPPVLWKAMEAAPRIEISAPPQARADHLVAAYPELLSNPERLEACLTALKPLVGGAMIEEWRALAGQGRFADLARGLMETHYDPAYARSRARIGGEFLATLDTDRLDADGLARLADRVAEVVKGWRAGPRG</sequence>
<dbReference type="GO" id="GO:0002098">
    <property type="term" value="P:tRNA wobble uridine modification"/>
    <property type="evidence" value="ECO:0007669"/>
    <property type="project" value="InterPro"/>
</dbReference>
<dbReference type="NCBIfam" id="TIGR03167">
    <property type="entry name" value="tRNA_sel_U_synt"/>
    <property type="match status" value="1"/>
</dbReference>
<dbReference type="InterPro" id="IPR017582">
    <property type="entry name" value="SelU"/>
</dbReference>
<dbReference type="EMBL" id="SRXW01000002">
    <property type="protein sequence ID" value="TGY89226.1"/>
    <property type="molecule type" value="Genomic_DNA"/>
</dbReference>
<dbReference type="GO" id="GO:0043828">
    <property type="term" value="F:tRNA 2-selenouridine synthase activity"/>
    <property type="evidence" value="ECO:0007669"/>
    <property type="project" value="InterPro"/>
</dbReference>
<dbReference type="Pfam" id="PF26341">
    <property type="entry name" value="AAA_SelU"/>
    <property type="match status" value="1"/>
</dbReference>
<evidence type="ECO:0000259" key="2">
    <source>
        <dbReference type="PROSITE" id="PS50206"/>
    </source>
</evidence>
<evidence type="ECO:0000256" key="1">
    <source>
        <dbReference type="ARBA" id="ARBA00023266"/>
    </source>
</evidence>
<dbReference type="InterPro" id="IPR058840">
    <property type="entry name" value="AAA_SelU"/>
</dbReference>
<feature type="domain" description="Rhodanese" evidence="2">
    <location>
        <begin position="19"/>
        <end position="135"/>
    </location>
</feature>
<dbReference type="SMART" id="SM00450">
    <property type="entry name" value="RHOD"/>
    <property type="match status" value="1"/>
</dbReference>
<gene>
    <name evidence="3" type="primary">mnmH</name>
    <name evidence="3" type="ORF">E5163_08900</name>
</gene>
<keyword evidence="1" id="KW-0711">Selenium</keyword>
<dbReference type="Pfam" id="PF00581">
    <property type="entry name" value="Rhodanese"/>
    <property type="match status" value="1"/>
</dbReference>
<evidence type="ECO:0000313" key="3">
    <source>
        <dbReference type="EMBL" id="TGY89226.1"/>
    </source>
</evidence>
<dbReference type="InterPro" id="IPR036873">
    <property type="entry name" value="Rhodanese-like_dom_sf"/>
</dbReference>
<dbReference type="Gene3D" id="3.40.250.10">
    <property type="entry name" value="Rhodanese-like domain"/>
    <property type="match status" value="1"/>
</dbReference>
<dbReference type="AlphaFoldDB" id="A0A4S2H169"/>
<name>A0A4S2H169_9PROT</name>
<dbReference type="GO" id="GO:0004792">
    <property type="term" value="F:thiosulfate-cyanide sulfurtransferase activity"/>
    <property type="evidence" value="ECO:0007669"/>
    <property type="project" value="InterPro"/>
</dbReference>
<evidence type="ECO:0000313" key="4">
    <source>
        <dbReference type="Proteomes" id="UP000308054"/>
    </source>
</evidence>
<dbReference type="PANTHER" id="PTHR30401">
    <property type="entry name" value="TRNA 2-SELENOURIDINE SYNTHASE"/>
    <property type="match status" value="1"/>
</dbReference>
<dbReference type="InterPro" id="IPR001307">
    <property type="entry name" value="Thiosulphate_STrfase_CS"/>
</dbReference>
<dbReference type="InterPro" id="IPR001763">
    <property type="entry name" value="Rhodanese-like_dom"/>
</dbReference>
<proteinExistence type="predicted"/>
<keyword evidence="4" id="KW-1185">Reference proteome</keyword>
<accession>A0A4S2H169</accession>
<comment type="caution">
    <text evidence="3">The sequence shown here is derived from an EMBL/GenBank/DDBJ whole genome shotgun (WGS) entry which is preliminary data.</text>
</comment>
<dbReference type="PROSITE" id="PS50206">
    <property type="entry name" value="RHODANESE_3"/>
    <property type="match status" value="1"/>
</dbReference>
<dbReference type="NCBIfam" id="NF008752">
    <property type="entry name" value="PRK11784.1-4"/>
    <property type="match status" value="1"/>
</dbReference>
<dbReference type="OrthoDB" id="9808735at2"/>